<gene>
    <name evidence="8" type="primary">MFSD8_3</name>
    <name evidence="8" type="ORF">SK128_007430</name>
</gene>
<evidence type="ECO:0000256" key="6">
    <source>
        <dbReference type="SAM" id="Phobius"/>
    </source>
</evidence>
<name>A0AAN8XRH7_HALRR</name>
<dbReference type="InterPro" id="IPR036259">
    <property type="entry name" value="MFS_trans_sf"/>
</dbReference>
<keyword evidence="3 6" id="KW-0812">Transmembrane</keyword>
<dbReference type="PANTHER" id="PTHR23510:SF3">
    <property type="entry name" value="MAJOR FACILITATOR SUPERFAMILY DOMAIN-CONTAINING PROTEIN 8"/>
    <property type="match status" value="1"/>
</dbReference>
<feature type="domain" description="Major facilitator superfamily (MFS) profile" evidence="7">
    <location>
        <begin position="1"/>
        <end position="115"/>
    </location>
</feature>
<comment type="caution">
    <text evidence="8">The sequence shown here is derived from an EMBL/GenBank/DDBJ whole genome shotgun (WGS) entry which is preliminary data.</text>
</comment>
<dbReference type="SUPFAM" id="SSF103473">
    <property type="entry name" value="MFS general substrate transporter"/>
    <property type="match status" value="1"/>
</dbReference>
<dbReference type="InterPro" id="IPR051068">
    <property type="entry name" value="MFS_Domain-Containing_Protein"/>
</dbReference>
<dbReference type="PANTHER" id="PTHR23510">
    <property type="entry name" value="INNER MEMBRANE TRANSPORT PROTEIN YAJR"/>
    <property type="match status" value="1"/>
</dbReference>
<evidence type="ECO:0000256" key="2">
    <source>
        <dbReference type="ARBA" id="ARBA00022448"/>
    </source>
</evidence>
<evidence type="ECO:0000313" key="8">
    <source>
        <dbReference type="EMBL" id="KAK7084419.1"/>
    </source>
</evidence>
<dbReference type="Proteomes" id="UP001381693">
    <property type="component" value="Unassembled WGS sequence"/>
</dbReference>
<evidence type="ECO:0000259" key="7">
    <source>
        <dbReference type="PROSITE" id="PS50850"/>
    </source>
</evidence>
<keyword evidence="9" id="KW-1185">Reference proteome</keyword>
<dbReference type="GO" id="GO:0005765">
    <property type="term" value="C:lysosomal membrane"/>
    <property type="evidence" value="ECO:0007669"/>
    <property type="project" value="TreeGrafter"/>
</dbReference>
<organism evidence="8 9">
    <name type="scientific">Halocaridina rubra</name>
    <name type="common">Hawaiian red shrimp</name>
    <dbReference type="NCBI Taxonomy" id="373956"/>
    <lineage>
        <taxon>Eukaryota</taxon>
        <taxon>Metazoa</taxon>
        <taxon>Ecdysozoa</taxon>
        <taxon>Arthropoda</taxon>
        <taxon>Crustacea</taxon>
        <taxon>Multicrustacea</taxon>
        <taxon>Malacostraca</taxon>
        <taxon>Eumalacostraca</taxon>
        <taxon>Eucarida</taxon>
        <taxon>Decapoda</taxon>
        <taxon>Pleocyemata</taxon>
        <taxon>Caridea</taxon>
        <taxon>Atyoidea</taxon>
        <taxon>Atyidae</taxon>
        <taxon>Halocaridina</taxon>
    </lineage>
</organism>
<feature type="transmembrane region" description="Helical" evidence="6">
    <location>
        <begin position="6"/>
        <end position="25"/>
    </location>
</feature>
<reference evidence="8 9" key="1">
    <citation type="submission" date="2023-11" db="EMBL/GenBank/DDBJ databases">
        <title>Halocaridina rubra genome assembly.</title>
        <authorList>
            <person name="Smith C."/>
        </authorList>
    </citation>
    <scope>NUCLEOTIDE SEQUENCE [LARGE SCALE GENOMIC DNA]</scope>
    <source>
        <strain evidence="8">EP-1</strain>
        <tissue evidence="8">Whole</tissue>
    </source>
</reference>
<evidence type="ECO:0000256" key="4">
    <source>
        <dbReference type="ARBA" id="ARBA00022989"/>
    </source>
</evidence>
<feature type="transmembrane region" description="Helical" evidence="6">
    <location>
        <begin position="64"/>
        <end position="90"/>
    </location>
</feature>
<sequence>GAFLLTVFMFIVGNALYAILSVFGYAARAVMVFSRFLVGVSSANIAIIRSYVASSTTTQERTTAVSLTSAAQGLGFIIGPAIQTGLAVVFSKSRILDNQREGPAPHARSETGRIL</sequence>
<feature type="non-terminal residue" evidence="8">
    <location>
        <position position="1"/>
    </location>
</feature>
<proteinExistence type="predicted"/>
<dbReference type="Pfam" id="PF07690">
    <property type="entry name" value="MFS_1"/>
    <property type="match status" value="1"/>
</dbReference>
<keyword evidence="2" id="KW-0813">Transport</keyword>
<keyword evidence="5 6" id="KW-0472">Membrane</keyword>
<protein>
    <submittedName>
        <fullName evidence="8">Major facilitator superfamily domain-containing protein 8</fullName>
    </submittedName>
</protein>
<feature type="transmembrane region" description="Helical" evidence="6">
    <location>
        <begin position="32"/>
        <end position="52"/>
    </location>
</feature>
<dbReference type="EMBL" id="JAXCGZ010002103">
    <property type="protein sequence ID" value="KAK7084419.1"/>
    <property type="molecule type" value="Genomic_DNA"/>
</dbReference>
<evidence type="ECO:0000256" key="3">
    <source>
        <dbReference type="ARBA" id="ARBA00022692"/>
    </source>
</evidence>
<dbReference type="PROSITE" id="PS50850">
    <property type="entry name" value="MFS"/>
    <property type="match status" value="1"/>
</dbReference>
<keyword evidence="4 6" id="KW-1133">Transmembrane helix</keyword>
<dbReference type="InterPro" id="IPR011701">
    <property type="entry name" value="MFS"/>
</dbReference>
<dbReference type="InterPro" id="IPR020846">
    <property type="entry name" value="MFS_dom"/>
</dbReference>
<dbReference type="AlphaFoldDB" id="A0AAN8XRH7"/>
<accession>A0AAN8XRH7</accession>
<dbReference type="GO" id="GO:0012505">
    <property type="term" value="C:endomembrane system"/>
    <property type="evidence" value="ECO:0007669"/>
    <property type="project" value="UniProtKB-SubCell"/>
</dbReference>
<evidence type="ECO:0000313" key="9">
    <source>
        <dbReference type="Proteomes" id="UP001381693"/>
    </source>
</evidence>
<comment type="subcellular location">
    <subcellularLocation>
        <location evidence="1">Endomembrane system</location>
        <topology evidence="1">Multi-pass membrane protein</topology>
    </subcellularLocation>
</comment>
<evidence type="ECO:0000256" key="1">
    <source>
        <dbReference type="ARBA" id="ARBA00004127"/>
    </source>
</evidence>
<dbReference type="Gene3D" id="1.20.1250.20">
    <property type="entry name" value="MFS general substrate transporter like domains"/>
    <property type="match status" value="1"/>
</dbReference>
<evidence type="ECO:0000256" key="5">
    <source>
        <dbReference type="ARBA" id="ARBA00023136"/>
    </source>
</evidence>
<dbReference type="GO" id="GO:0022857">
    <property type="term" value="F:transmembrane transporter activity"/>
    <property type="evidence" value="ECO:0007669"/>
    <property type="project" value="InterPro"/>
</dbReference>